<dbReference type="AlphaFoldDB" id="A0A2M8PH64"/>
<dbReference type="GO" id="GO:0005737">
    <property type="term" value="C:cytoplasm"/>
    <property type="evidence" value="ECO:0007669"/>
    <property type="project" value="TreeGrafter"/>
</dbReference>
<reference evidence="12 13" key="1">
    <citation type="submission" date="2017-11" db="EMBL/GenBank/DDBJ databases">
        <title>Evolution of Phototrophy in the Chloroflexi Phylum Driven by Horizontal Gene Transfer.</title>
        <authorList>
            <person name="Ward L.M."/>
            <person name="Hemp J."/>
            <person name="Shih P.M."/>
            <person name="Mcglynn S.E."/>
            <person name="Fischer W."/>
        </authorList>
    </citation>
    <scope>NUCLEOTIDE SEQUENCE [LARGE SCALE GENOMIC DNA]</scope>
    <source>
        <strain evidence="12">JP3_13</strain>
    </source>
</reference>
<comment type="catalytic activity">
    <reaction evidence="9">
        <text>hydrogenselenide + ATP + H2O = selenophosphate + AMP + phosphate + 2 H(+)</text>
        <dbReference type="Rhea" id="RHEA:18737"/>
        <dbReference type="ChEBI" id="CHEBI:15377"/>
        <dbReference type="ChEBI" id="CHEBI:15378"/>
        <dbReference type="ChEBI" id="CHEBI:16144"/>
        <dbReference type="ChEBI" id="CHEBI:29317"/>
        <dbReference type="ChEBI" id="CHEBI:30616"/>
        <dbReference type="ChEBI" id="CHEBI:43474"/>
        <dbReference type="ChEBI" id="CHEBI:456215"/>
        <dbReference type="EC" id="2.7.9.3"/>
    </reaction>
</comment>
<keyword evidence="5 9" id="KW-0418">Kinase</keyword>
<keyword evidence="6 9" id="KW-0067">ATP-binding</keyword>
<comment type="similarity">
    <text evidence="1 9">Belongs to the selenophosphate synthase 1 family. Class I subfamily.</text>
</comment>
<feature type="binding site" description="in other chain" evidence="9">
    <location>
        <begin position="49"/>
        <end position="51"/>
    </location>
    <ligand>
        <name>ATP</name>
        <dbReference type="ChEBI" id="CHEBI:30616"/>
        <note>ligand shared between dimeric partners</note>
    </ligand>
</feature>
<dbReference type="EMBL" id="PGTM01000027">
    <property type="protein sequence ID" value="PJF36871.1"/>
    <property type="molecule type" value="Genomic_DNA"/>
</dbReference>
<feature type="domain" description="PurM-like C-terminal" evidence="11">
    <location>
        <begin position="169"/>
        <end position="343"/>
    </location>
</feature>
<evidence type="ECO:0000256" key="6">
    <source>
        <dbReference type="ARBA" id="ARBA00022840"/>
    </source>
</evidence>
<dbReference type="InterPro" id="IPR023061">
    <property type="entry name" value="SelD_I"/>
</dbReference>
<dbReference type="InterPro" id="IPR004536">
    <property type="entry name" value="SPS/SelD"/>
</dbReference>
<evidence type="ECO:0000313" key="12">
    <source>
        <dbReference type="EMBL" id="PJF36871.1"/>
    </source>
</evidence>
<dbReference type="NCBIfam" id="TIGR00476">
    <property type="entry name" value="selD"/>
    <property type="match status" value="1"/>
</dbReference>
<dbReference type="InterPro" id="IPR036676">
    <property type="entry name" value="PurM-like_C_sf"/>
</dbReference>
<feature type="binding site" description="in other chain" evidence="9">
    <location>
        <position position="18"/>
    </location>
    <ligand>
        <name>ATP</name>
        <dbReference type="ChEBI" id="CHEBI:30616"/>
        <note>ligand shared between dimeric partners</note>
    </ligand>
</feature>
<dbReference type="Pfam" id="PF00586">
    <property type="entry name" value="AIRS"/>
    <property type="match status" value="1"/>
</dbReference>
<dbReference type="GO" id="GO:0004756">
    <property type="term" value="F:selenide, water dikinase activity"/>
    <property type="evidence" value="ECO:0007669"/>
    <property type="project" value="UniProtKB-UniRule"/>
</dbReference>
<feature type="binding site" description="in other chain" evidence="9">
    <location>
        <position position="92"/>
    </location>
    <ligand>
        <name>ATP</name>
        <dbReference type="ChEBI" id="CHEBI:30616"/>
        <note>ligand shared between dimeric partners</note>
    </ligand>
</feature>
<feature type="domain" description="PurM-like N-terminal" evidence="10">
    <location>
        <begin position="51"/>
        <end position="157"/>
    </location>
</feature>
<evidence type="ECO:0000256" key="8">
    <source>
        <dbReference type="ARBA" id="ARBA00023266"/>
    </source>
</evidence>
<dbReference type="InterPro" id="IPR016188">
    <property type="entry name" value="PurM-like_N"/>
</dbReference>
<feature type="site" description="Important for catalytic activity" evidence="9">
    <location>
        <position position="18"/>
    </location>
</feature>
<dbReference type="InterPro" id="IPR010918">
    <property type="entry name" value="PurM-like_C_dom"/>
</dbReference>
<gene>
    <name evidence="9 12" type="primary">selD</name>
    <name evidence="12" type="ORF">CUN49_03280</name>
</gene>
<evidence type="ECO:0000256" key="3">
    <source>
        <dbReference type="ARBA" id="ARBA00022723"/>
    </source>
</evidence>
<name>A0A2M8PH64_9CHLR</name>
<dbReference type="FunFam" id="3.90.650.10:FF:000004">
    <property type="entry name" value="Selenide, water dikinase"/>
    <property type="match status" value="1"/>
</dbReference>
<dbReference type="PANTHER" id="PTHR10256">
    <property type="entry name" value="SELENIDE, WATER DIKINASE"/>
    <property type="match status" value="1"/>
</dbReference>
<dbReference type="Gene3D" id="3.90.650.10">
    <property type="entry name" value="PurM-like C-terminal domain"/>
    <property type="match status" value="1"/>
</dbReference>
<feature type="binding site" evidence="9">
    <location>
        <begin position="139"/>
        <end position="141"/>
    </location>
    <ligand>
        <name>ATP</name>
        <dbReference type="ChEBI" id="CHEBI:30616"/>
        <note>ligand shared between dimeric partners</note>
    </ligand>
</feature>
<evidence type="ECO:0000256" key="1">
    <source>
        <dbReference type="ARBA" id="ARBA00008026"/>
    </source>
</evidence>
<evidence type="ECO:0000256" key="9">
    <source>
        <dbReference type="HAMAP-Rule" id="MF_00625"/>
    </source>
</evidence>
<evidence type="ECO:0000256" key="5">
    <source>
        <dbReference type="ARBA" id="ARBA00022777"/>
    </source>
</evidence>
<evidence type="ECO:0000259" key="11">
    <source>
        <dbReference type="Pfam" id="PF02769"/>
    </source>
</evidence>
<dbReference type="GO" id="GO:0016260">
    <property type="term" value="P:selenocysteine biosynthetic process"/>
    <property type="evidence" value="ECO:0007669"/>
    <property type="project" value="InterPro"/>
</dbReference>
<dbReference type="NCBIfam" id="NF002098">
    <property type="entry name" value="PRK00943.1"/>
    <property type="match status" value="1"/>
</dbReference>
<comment type="function">
    <text evidence="9">Synthesizes selenophosphate from selenide and ATP.</text>
</comment>
<dbReference type="Proteomes" id="UP000229681">
    <property type="component" value="Unassembled WGS sequence"/>
</dbReference>
<dbReference type="GO" id="GO:0000287">
    <property type="term" value="F:magnesium ion binding"/>
    <property type="evidence" value="ECO:0007669"/>
    <property type="project" value="UniProtKB-UniRule"/>
</dbReference>
<keyword evidence="4 9" id="KW-0547">Nucleotide-binding</keyword>
<dbReference type="PANTHER" id="PTHR10256:SF0">
    <property type="entry name" value="INACTIVE SELENIDE, WATER DIKINASE-LIKE PROTEIN-RELATED"/>
    <property type="match status" value="1"/>
</dbReference>
<dbReference type="Pfam" id="PF02769">
    <property type="entry name" value="AIRS_C"/>
    <property type="match status" value="1"/>
</dbReference>
<comment type="caution">
    <text evidence="12">The sequence shown here is derived from an EMBL/GenBank/DDBJ whole genome shotgun (WGS) entry which is preliminary data.</text>
</comment>
<organism evidence="12 13">
    <name type="scientific">Candidatus Thermofonsia Clade 1 bacterium</name>
    <dbReference type="NCBI Taxonomy" id="2364210"/>
    <lineage>
        <taxon>Bacteria</taxon>
        <taxon>Bacillati</taxon>
        <taxon>Chloroflexota</taxon>
        <taxon>Candidatus Thermofontia</taxon>
        <taxon>Candidatus Thermofonsia Clade 1</taxon>
    </lineage>
</organism>
<dbReference type="EC" id="2.7.9.3" evidence="9"/>
<evidence type="ECO:0000256" key="4">
    <source>
        <dbReference type="ARBA" id="ARBA00022741"/>
    </source>
</evidence>
<comment type="subunit">
    <text evidence="9">Homodimer.</text>
</comment>
<dbReference type="PIRSF" id="PIRSF036407">
    <property type="entry name" value="Selenphspht_syn"/>
    <property type="match status" value="1"/>
</dbReference>
<dbReference type="SUPFAM" id="SSF56042">
    <property type="entry name" value="PurM C-terminal domain-like"/>
    <property type="match status" value="1"/>
</dbReference>
<dbReference type="InterPro" id="IPR036921">
    <property type="entry name" value="PurM-like_N_sf"/>
</dbReference>
<sequence>MPSIKLTALAACAGCAAKLSPRELAHVLQPLAASFPAAEFPAMLVGLEAPDDAAVYQLNEAQAIIATVDFFPPVVDDPFSFGAIAAANAMSDVYAMGGEVLFGINLVAFPEHLDTAILSEILRGGAHSLRAGGAAIVGGHSIKDDEPKYGVAVTGLVHPQRVLTKGGAQVGDVLILTKPLGTGVITTALKRGVADQADVEAAVQSMMRLNRAAAQAAQAVGVHAMTDVTGYSLLGHAREMASLSHVDIVLSYSALPWLQGAQRYAEAECFPGGANANRAYYEPHVTFPEDLPHTARMLLFDPQTSGGLLIAVMASRAPALLDELAARGAQGWSIGHVVQGDGKLRVEH</sequence>
<dbReference type="SUPFAM" id="SSF55326">
    <property type="entry name" value="PurM N-terminal domain-like"/>
    <property type="match status" value="1"/>
</dbReference>
<evidence type="ECO:0000256" key="2">
    <source>
        <dbReference type="ARBA" id="ARBA00022679"/>
    </source>
</evidence>
<keyword evidence="7 9" id="KW-0460">Magnesium</keyword>
<dbReference type="FunFam" id="3.30.1330.10:FF:000003">
    <property type="entry name" value="Selenide, water dikinase"/>
    <property type="match status" value="1"/>
</dbReference>
<feature type="binding site" description="in other chain" evidence="9">
    <location>
        <position position="69"/>
    </location>
    <ligand>
        <name>ATP</name>
        <dbReference type="ChEBI" id="CHEBI:30616"/>
        <note>ligand shared between dimeric partners</note>
    </ligand>
</feature>
<feature type="active site" evidence="9">
    <location>
        <position position="15"/>
    </location>
</feature>
<evidence type="ECO:0000313" key="13">
    <source>
        <dbReference type="Proteomes" id="UP000229681"/>
    </source>
</evidence>
<keyword evidence="3 9" id="KW-0479">Metal-binding</keyword>
<dbReference type="CDD" id="cd02195">
    <property type="entry name" value="SelD"/>
    <property type="match status" value="1"/>
</dbReference>
<comment type="cofactor">
    <cofactor evidence="9">
        <name>Mg(2+)</name>
        <dbReference type="ChEBI" id="CHEBI:18420"/>
    </cofactor>
    <text evidence="9">Binds 1 Mg(2+) ion per monomer.</text>
</comment>
<keyword evidence="8 9" id="KW-0711">Selenium</keyword>
<evidence type="ECO:0000256" key="7">
    <source>
        <dbReference type="ARBA" id="ARBA00022842"/>
    </source>
</evidence>
<keyword evidence="2 9" id="KW-0808">Transferase</keyword>
<accession>A0A2M8PH64</accession>
<proteinExistence type="inferred from homology"/>
<dbReference type="Gene3D" id="3.30.1330.10">
    <property type="entry name" value="PurM-like, N-terminal domain"/>
    <property type="match status" value="1"/>
</dbReference>
<protein>
    <recommendedName>
        <fullName evidence="9">Selenide, water dikinase</fullName>
        <ecNumber evidence="9">2.7.9.3</ecNumber>
    </recommendedName>
    <alternativeName>
        <fullName evidence="9">Selenium donor protein</fullName>
    </alternativeName>
    <alternativeName>
        <fullName evidence="9">Selenophosphate synthase</fullName>
    </alternativeName>
</protein>
<dbReference type="HAMAP" id="MF_00625">
    <property type="entry name" value="SelD"/>
    <property type="match status" value="1"/>
</dbReference>
<feature type="binding site" evidence="9">
    <location>
        <position position="92"/>
    </location>
    <ligand>
        <name>Mg(2+)</name>
        <dbReference type="ChEBI" id="CHEBI:18420"/>
    </ligand>
</feature>
<evidence type="ECO:0000259" key="10">
    <source>
        <dbReference type="Pfam" id="PF00586"/>
    </source>
</evidence>
<dbReference type="GO" id="GO:0005524">
    <property type="term" value="F:ATP binding"/>
    <property type="evidence" value="ECO:0007669"/>
    <property type="project" value="UniProtKB-UniRule"/>
</dbReference>
<feature type="binding site" evidence="9">
    <location>
        <position position="227"/>
    </location>
    <ligand>
        <name>Mg(2+)</name>
        <dbReference type="ChEBI" id="CHEBI:18420"/>
    </ligand>
</feature>
<feature type="binding site" evidence="9">
    <location>
        <position position="52"/>
    </location>
    <ligand>
        <name>Mg(2+)</name>
        <dbReference type="ChEBI" id="CHEBI:18420"/>
    </ligand>
</feature>